<accession>A0A7W6EBU1</accession>
<evidence type="ECO:0000313" key="3">
    <source>
        <dbReference type="Proteomes" id="UP000530268"/>
    </source>
</evidence>
<sequence length="85" mass="9712">MPKPLDFDRLKQFEARPAAKVEPESVVDRAGAPTTRWPSRGPIMDGQISIKAPLEVLDRFKRICKDDRRTYADMLGILMDRLEGK</sequence>
<dbReference type="RefSeq" id="WP_184567897.1">
    <property type="nucleotide sequence ID" value="NZ_JACIEI010000019.1"/>
</dbReference>
<reference evidence="2 3" key="1">
    <citation type="submission" date="2020-08" db="EMBL/GenBank/DDBJ databases">
        <title>Genomic Encyclopedia of Type Strains, Phase IV (KMG-IV): sequencing the most valuable type-strain genomes for metagenomic binning, comparative biology and taxonomic classification.</title>
        <authorList>
            <person name="Goeker M."/>
        </authorList>
    </citation>
    <scope>NUCLEOTIDE SEQUENCE [LARGE SCALE GENOMIC DNA]</scope>
    <source>
        <strain evidence="2 3">DSM 102234</strain>
    </source>
</reference>
<protein>
    <recommendedName>
        <fullName evidence="4">BrnA antitoxin of type II toxin-antitoxin system</fullName>
    </recommendedName>
</protein>
<evidence type="ECO:0000313" key="2">
    <source>
        <dbReference type="EMBL" id="MBB3995745.1"/>
    </source>
</evidence>
<evidence type="ECO:0008006" key="4">
    <source>
        <dbReference type="Google" id="ProtNLM"/>
    </source>
</evidence>
<gene>
    <name evidence="2" type="ORF">GGR95_003409</name>
</gene>
<name>A0A7W6EBU1_9RHOB</name>
<comment type="caution">
    <text evidence="2">The sequence shown here is derived from an EMBL/GenBank/DDBJ whole genome shotgun (WGS) entry which is preliminary data.</text>
</comment>
<feature type="region of interest" description="Disordered" evidence="1">
    <location>
        <begin position="22"/>
        <end position="44"/>
    </location>
</feature>
<keyword evidence="3" id="KW-1185">Reference proteome</keyword>
<dbReference type="EMBL" id="JACIEI010000019">
    <property type="protein sequence ID" value="MBB3995745.1"/>
    <property type="molecule type" value="Genomic_DNA"/>
</dbReference>
<evidence type="ECO:0000256" key="1">
    <source>
        <dbReference type="SAM" id="MobiDB-lite"/>
    </source>
</evidence>
<proteinExistence type="predicted"/>
<organism evidence="2 3">
    <name type="scientific">Sulfitobacter undariae</name>
    <dbReference type="NCBI Taxonomy" id="1563671"/>
    <lineage>
        <taxon>Bacteria</taxon>
        <taxon>Pseudomonadati</taxon>
        <taxon>Pseudomonadota</taxon>
        <taxon>Alphaproteobacteria</taxon>
        <taxon>Rhodobacterales</taxon>
        <taxon>Roseobacteraceae</taxon>
        <taxon>Sulfitobacter</taxon>
    </lineage>
</organism>
<dbReference type="AlphaFoldDB" id="A0A7W6EBU1"/>
<dbReference type="Proteomes" id="UP000530268">
    <property type="component" value="Unassembled WGS sequence"/>
</dbReference>